<proteinExistence type="predicted"/>
<accession>A0A0J6YKT8</accession>
<reference evidence="2" key="1">
    <citation type="journal article" date="2010" name="Genome Res.">
        <title>Population genomic sequencing of Coccidioides fungi reveals recent hybridization and transposon control.</title>
        <authorList>
            <person name="Neafsey D.E."/>
            <person name="Barker B.M."/>
            <person name="Sharpton T.J."/>
            <person name="Stajich J.E."/>
            <person name="Park D.J."/>
            <person name="Whiston E."/>
            <person name="Hung C.-Y."/>
            <person name="McMahan C."/>
            <person name="White J."/>
            <person name="Sykes S."/>
            <person name="Heiman D."/>
            <person name="Young S."/>
            <person name="Zeng Q."/>
            <person name="Abouelleil A."/>
            <person name="Aftuck L."/>
            <person name="Bessette D."/>
            <person name="Brown A."/>
            <person name="FitzGerald M."/>
            <person name="Lui A."/>
            <person name="Macdonald J.P."/>
            <person name="Priest M."/>
            <person name="Orbach M.J."/>
            <person name="Galgiani J.N."/>
            <person name="Kirkland T.N."/>
            <person name="Cole G.T."/>
            <person name="Birren B.W."/>
            <person name="Henn M.R."/>
            <person name="Taylor J.W."/>
            <person name="Rounsley S.D."/>
        </authorList>
    </citation>
    <scope>NUCLEOTIDE SEQUENCE [LARGE SCALE GENOMIC DNA]</scope>
    <source>
        <strain evidence="2">RMSCC 2394</strain>
    </source>
</reference>
<dbReference type="EMBL" id="DS028097">
    <property type="protein sequence ID" value="KMP08300.1"/>
    <property type="molecule type" value="Genomic_DNA"/>
</dbReference>
<dbReference type="Proteomes" id="UP000054565">
    <property type="component" value="Unassembled WGS sequence"/>
</dbReference>
<name>A0A0J6YKT8_COCIT</name>
<sequence length="109" mass="12122">MLLRFPSIQLLFVFSASSKFARSFLACMHRPCTLPKAGKTPSKLRLRPTEAIVSRLSIGLYRNIMQPSTRDPSFKRSAALLMAFFALFGSVSILTRTDRVAAESTILTP</sequence>
<evidence type="ECO:0000313" key="1">
    <source>
        <dbReference type="EMBL" id="KMP08300.1"/>
    </source>
</evidence>
<dbReference type="AlphaFoldDB" id="A0A0J6YKT8"/>
<protein>
    <submittedName>
        <fullName evidence="1">Uncharacterized protein</fullName>
    </submittedName>
</protein>
<organism evidence="1 2">
    <name type="scientific">Coccidioides immitis RMSCC 2394</name>
    <dbReference type="NCBI Taxonomy" id="404692"/>
    <lineage>
        <taxon>Eukaryota</taxon>
        <taxon>Fungi</taxon>
        <taxon>Dikarya</taxon>
        <taxon>Ascomycota</taxon>
        <taxon>Pezizomycotina</taxon>
        <taxon>Eurotiomycetes</taxon>
        <taxon>Eurotiomycetidae</taxon>
        <taxon>Onygenales</taxon>
        <taxon>Onygenaceae</taxon>
        <taxon>Coccidioides</taxon>
    </lineage>
</organism>
<gene>
    <name evidence="1" type="ORF">CIRG_07981</name>
</gene>
<evidence type="ECO:0000313" key="2">
    <source>
        <dbReference type="Proteomes" id="UP000054565"/>
    </source>
</evidence>